<dbReference type="Proteomes" id="UP001066276">
    <property type="component" value="Chromosome 3_2"/>
</dbReference>
<dbReference type="AlphaFoldDB" id="A0AAV7TTB0"/>
<sequence>MGLGTVMPSDKSTGKPSWKLFFSEALAQQHPGLHQQQPPVADATDTHLGTEPDSMMEHILQKFAAVGKRLDDMDTRISELTSESRSLCTYMAKFQDRVMGLDQRLTLVEDKLNQPMAKDQELQYLRNKLMDLEDRSRRDNVYFFGILE</sequence>
<evidence type="ECO:0000313" key="2">
    <source>
        <dbReference type="EMBL" id="KAJ1179965.1"/>
    </source>
</evidence>
<accession>A0AAV7TTB0</accession>
<protein>
    <submittedName>
        <fullName evidence="2">Uncharacterized protein</fullName>
    </submittedName>
</protein>
<reference evidence="2" key="1">
    <citation type="journal article" date="2022" name="bioRxiv">
        <title>Sequencing and chromosome-scale assembly of the giantPleurodeles waltlgenome.</title>
        <authorList>
            <person name="Brown T."/>
            <person name="Elewa A."/>
            <person name="Iarovenko S."/>
            <person name="Subramanian E."/>
            <person name="Araus A.J."/>
            <person name="Petzold A."/>
            <person name="Susuki M."/>
            <person name="Suzuki K.-i.T."/>
            <person name="Hayashi T."/>
            <person name="Toyoda A."/>
            <person name="Oliveira C."/>
            <person name="Osipova E."/>
            <person name="Leigh N.D."/>
            <person name="Simon A."/>
            <person name="Yun M.H."/>
        </authorList>
    </citation>
    <scope>NUCLEOTIDE SEQUENCE</scope>
    <source>
        <strain evidence="2">20211129_DDA</strain>
        <tissue evidence="2">Liver</tissue>
    </source>
</reference>
<evidence type="ECO:0000256" key="1">
    <source>
        <dbReference type="SAM" id="MobiDB-lite"/>
    </source>
</evidence>
<keyword evidence="3" id="KW-1185">Reference proteome</keyword>
<evidence type="ECO:0000313" key="3">
    <source>
        <dbReference type="Proteomes" id="UP001066276"/>
    </source>
</evidence>
<gene>
    <name evidence="2" type="ORF">NDU88_005193</name>
</gene>
<dbReference type="EMBL" id="JANPWB010000006">
    <property type="protein sequence ID" value="KAJ1179965.1"/>
    <property type="molecule type" value="Genomic_DNA"/>
</dbReference>
<feature type="region of interest" description="Disordered" evidence="1">
    <location>
        <begin position="30"/>
        <end position="51"/>
    </location>
</feature>
<comment type="caution">
    <text evidence="2">The sequence shown here is derived from an EMBL/GenBank/DDBJ whole genome shotgun (WGS) entry which is preliminary data.</text>
</comment>
<proteinExistence type="predicted"/>
<name>A0AAV7TTB0_PLEWA</name>
<organism evidence="2 3">
    <name type="scientific">Pleurodeles waltl</name>
    <name type="common">Iberian ribbed newt</name>
    <dbReference type="NCBI Taxonomy" id="8319"/>
    <lineage>
        <taxon>Eukaryota</taxon>
        <taxon>Metazoa</taxon>
        <taxon>Chordata</taxon>
        <taxon>Craniata</taxon>
        <taxon>Vertebrata</taxon>
        <taxon>Euteleostomi</taxon>
        <taxon>Amphibia</taxon>
        <taxon>Batrachia</taxon>
        <taxon>Caudata</taxon>
        <taxon>Salamandroidea</taxon>
        <taxon>Salamandridae</taxon>
        <taxon>Pleurodelinae</taxon>
        <taxon>Pleurodeles</taxon>
    </lineage>
</organism>